<dbReference type="AlphaFoldDB" id="A0A814EU87"/>
<dbReference type="EMBL" id="CAJOBC010002704">
    <property type="protein sequence ID" value="CAF3746915.1"/>
    <property type="molecule type" value="Genomic_DNA"/>
</dbReference>
<dbReference type="Proteomes" id="UP000663829">
    <property type="component" value="Unassembled WGS sequence"/>
</dbReference>
<dbReference type="GO" id="GO:0005506">
    <property type="term" value="F:iron ion binding"/>
    <property type="evidence" value="ECO:0007669"/>
    <property type="project" value="InterPro"/>
</dbReference>
<keyword evidence="4" id="KW-1185">Reference proteome</keyword>
<gene>
    <name evidence="2" type="ORF">GPM918_LOCUS12389</name>
    <name evidence="3" type="ORF">SRO942_LOCUS12390</name>
</gene>
<dbReference type="InterPro" id="IPR011990">
    <property type="entry name" value="TPR-like_helical_dom_sf"/>
</dbReference>
<evidence type="ECO:0000313" key="2">
    <source>
        <dbReference type="EMBL" id="CAF0973996.1"/>
    </source>
</evidence>
<dbReference type="SUPFAM" id="SSF48452">
    <property type="entry name" value="TPR-like"/>
    <property type="match status" value="1"/>
</dbReference>
<evidence type="ECO:0000313" key="4">
    <source>
        <dbReference type="Proteomes" id="UP000663829"/>
    </source>
</evidence>
<keyword evidence="1" id="KW-0802">TPR repeat</keyword>
<dbReference type="PANTHER" id="PTHR34315">
    <property type="match status" value="1"/>
</dbReference>
<dbReference type="GO" id="GO:0016702">
    <property type="term" value="F:oxidoreductase activity, acting on single donors with incorporation of molecular oxygen, incorporation of two atoms of oxygen"/>
    <property type="evidence" value="ECO:0007669"/>
    <property type="project" value="InterPro"/>
</dbReference>
<evidence type="ECO:0000313" key="3">
    <source>
        <dbReference type="EMBL" id="CAF3746915.1"/>
    </source>
</evidence>
<dbReference type="PANTHER" id="PTHR34315:SF1">
    <property type="entry name" value="INTRADIOL RING-CLEAVAGE DIOXYGENASES DOMAIN-CONTAINING PROTEIN-RELATED"/>
    <property type="match status" value="1"/>
</dbReference>
<feature type="repeat" description="TPR" evidence="1">
    <location>
        <begin position="141"/>
        <end position="174"/>
    </location>
</feature>
<dbReference type="OrthoDB" id="7776735at2759"/>
<dbReference type="Gene3D" id="1.25.40.10">
    <property type="entry name" value="Tetratricopeptide repeat domain"/>
    <property type="match status" value="1"/>
</dbReference>
<dbReference type="SMART" id="SM00028">
    <property type="entry name" value="TPR"/>
    <property type="match status" value="1"/>
</dbReference>
<evidence type="ECO:0000256" key="1">
    <source>
        <dbReference type="PROSITE-ProRule" id="PRU00339"/>
    </source>
</evidence>
<name>A0A814EU87_9BILA</name>
<organism evidence="2 4">
    <name type="scientific">Didymodactylos carnosus</name>
    <dbReference type="NCBI Taxonomy" id="1234261"/>
    <lineage>
        <taxon>Eukaryota</taxon>
        <taxon>Metazoa</taxon>
        <taxon>Spiralia</taxon>
        <taxon>Gnathifera</taxon>
        <taxon>Rotifera</taxon>
        <taxon>Eurotatoria</taxon>
        <taxon>Bdelloidea</taxon>
        <taxon>Philodinida</taxon>
        <taxon>Philodinidae</taxon>
        <taxon>Didymodactylos</taxon>
    </lineage>
</organism>
<dbReference type="SUPFAM" id="SSF49482">
    <property type="entry name" value="Aromatic compound dioxygenase"/>
    <property type="match status" value="1"/>
</dbReference>
<proteinExistence type="predicted"/>
<dbReference type="InterPro" id="IPR019734">
    <property type="entry name" value="TPR_rpt"/>
</dbReference>
<protein>
    <submittedName>
        <fullName evidence="2">Uncharacterized protein</fullName>
    </submittedName>
</protein>
<dbReference type="Proteomes" id="UP000681722">
    <property type="component" value="Unassembled WGS sequence"/>
</dbReference>
<dbReference type="PROSITE" id="PS50005">
    <property type="entry name" value="TPR"/>
    <property type="match status" value="1"/>
</dbReference>
<dbReference type="InterPro" id="IPR015889">
    <property type="entry name" value="Intradiol_dOase_core"/>
</dbReference>
<accession>A0A814EU87</accession>
<dbReference type="EMBL" id="CAJNOQ010002704">
    <property type="protein sequence ID" value="CAF0973996.1"/>
    <property type="molecule type" value="Genomic_DNA"/>
</dbReference>
<comment type="caution">
    <text evidence="2">The sequence shown here is derived from an EMBL/GenBank/DDBJ whole genome shotgun (WGS) entry which is preliminary data.</text>
</comment>
<reference evidence="2" key="1">
    <citation type="submission" date="2021-02" db="EMBL/GenBank/DDBJ databases">
        <authorList>
            <person name="Nowell W R."/>
        </authorList>
    </citation>
    <scope>NUCLEOTIDE SEQUENCE</scope>
</reference>
<sequence>MTDSNGLATFDTIYPGWYIGRATHIHLRVRFGGVIVNSTGFYLEGHISHTGQLFFNETLTDLIATQAPYSSHNITRTRIDTDGIYQQSNGALQLVSIQYKNPTVGLREGLVGIVTVGVHSSSTPDNNNMGGGGTRPPPFIASLYFTFGECYVYLKNYKLAIDYYTRAISIEVESSQINYKRLEYIDKTIVKCIESHR</sequence>
<dbReference type="Gene3D" id="2.60.130.10">
    <property type="entry name" value="Aromatic compound dioxygenase"/>
    <property type="match status" value="1"/>
</dbReference>